<dbReference type="SUPFAM" id="SSF51261">
    <property type="entry name" value="Duplicated hybrid motif"/>
    <property type="match status" value="1"/>
</dbReference>
<sequence>MRFGWSRLAYLLITLTLLATLVKLSAVPTGASPGETASSPLSALRESSSFRDGSLEDVSPEALEAVSGVLKGSGNAEADLAGHDGGRAPGAGDHTAEKEAGEDPLDHDHAASGPGDHAHEAAQTSLYRDVDFRVEAPVFYRPAVEGRVGSRTDGTRRSSGGRGGAKVCENVNAAPPGAKIIFPMTSEFFDSYEDTWGAARPQGGHEGTDLMAPDGAPEFAMTDGTVVPVSGSNANGWNTLGGYTVMIRADYSIGPVEEGDLFYYAHLNQPTKLRPGDAVRAGDVVGYAGDTGEGPEGTRGGFPSHLHLGWYDLGGDRSQVASGAMNPYPLLEWIKANGGSIKGGENVPYCVAEQPATPTPSTGGSWPFPANPGVRPDMDTGSGSPAPTPSAAPRPSAESSPTLTPDRHDGSRPGTGGGAEGPANNTGNGNTGNGNGGGNATAGEEPVATPGQDAGETTGVGAGAAISPGSPQPPAGGLSGEASGGAPTGDATGEATGDAPAGVSLPVEAPGELTEGGPATGPDRAKLPKGFWSLSRAERIHHLLRLERLGFDLPARLERWLEAALGADEPGRDRPANGAPSSPGEGPAGETPDSGDKDGAEESGAPGAHCESGDAGALKNGAPPEQGCNGEPESAGGTSGDTEEDSSPRDDEPDSAAEGQYRSADDEQYGDEKPDNPGAAPDESGSNGSP</sequence>
<dbReference type="GO" id="GO:0004222">
    <property type="term" value="F:metalloendopeptidase activity"/>
    <property type="evidence" value="ECO:0007669"/>
    <property type="project" value="TreeGrafter"/>
</dbReference>
<dbReference type="HOGENOM" id="CLU_398949_0_0_11"/>
<dbReference type="KEGG" id="rrd:RradSPS_0692"/>
<evidence type="ECO:0000256" key="1">
    <source>
        <dbReference type="SAM" id="MobiDB-lite"/>
    </source>
</evidence>
<feature type="compositionally biased region" description="Acidic residues" evidence="1">
    <location>
        <begin position="641"/>
        <end position="655"/>
    </location>
</feature>
<reference evidence="4" key="2">
    <citation type="submission" date="2023-11" db="EMBL/GenBank/DDBJ databases">
        <title>MicrobeMod: A computational toolkit for identifying prokaryotic methylation and restriction-modification with nanopore sequencing.</title>
        <authorList>
            <person name="Crits-Christoph A."/>
            <person name="Kang S.C."/>
            <person name="Lee H."/>
            <person name="Ostrov N."/>
        </authorList>
    </citation>
    <scope>NUCLEOTIDE SEQUENCE</scope>
    <source>
        <strain evidence="4">ATCC 51242</strain>
    </source>
</reference>
<feature type="compositionally biased region" description="Gly residues" evidence="1">
    <location>
        <begin position="429"/>
        <end position="440"/>
    </location>
</feature>
<keyword evidence="5" id="KW-1185">Reference proteome</keyword>
<dbReference type="InterPro" id="IPR050570">
    <property type="entry name" value="Cell_wall_metabolism_enzyme"/>
</dbReference>
<dbReference type="PANTHER" id="PTHR21666:SF268">
    <property type="entry name" value="PEPTIDASE M23 DOMAIN-CONTAINING PROTEIN"/>
    <property type="match status" value="1"/>
</dbReference>
<proteinExistence type="predicted"/>
<feature type="compositionally biased region" description="Basic and acidic residues" evidence="1">
    <location>
        <begin position="94"/>
        <end position="119"/>
    </location>
</feature>
<dbReference type="RefSeq" id="WP_051589313.1">
    <property type="nucleotide sequence ID" value="NZ_CP007514.1"/>
</dbReference>
<evidence type="ECO:0000259" key="2">
    <source>
        <dbReference type="Pfam" id="PF01551"/>
    </source>
</evidence>
<evidence type="ECO:0000313" key="3">
    <source>
        <dbReference type="EMBL" id="AHY45975.1"/>
    </source>
</evidence>
<dbReference type="Proteomes" id="UP000025229">
    <property type="component" value="Chromosome"/>
</dbReference>
<organism evidence="3 5">
    <name type="scientific">Rubrobacter radiotolerans</name>
    <name type="common">Arthrobacter radiotolerans</name>
    <dbReference type="NCBI Taxonomy" id="42256"/>
    <lineage>
        <taxon>Bacteria</taxon>
        <taxon>Bacillati</taxon>
        <taxon>Actinomycetota</taxon>
        <taxon>Rubrobacteria</taxon>
        <taxon>Rubrobacterales</taxon>
        <taxon>Rubrobacteraceae</taxon>
        <taxon>Rubrobacter</taxon>
    </lineage>
</organism>
<protein>
    <submittedName>
        <fullName evidence="3">Peptidase family M23</fullName>
    </submittedName>
    <submittedName>
        <fullName evidence="4">Peptidoglycan DD-metalloendopeptidase family protein</fullName>
    </submittedName>
</protein>
<dbReference type="Gene3D" id="2.70.70.10">
    <property type="entry name" value="Glucose Permease (Domain IIA)"/>
    <property type="match status" value="1"/>
</dbReference>
<dbReference type="InterPro" id="IPR016047">
    <property type="entry name" value="M23ase_b-sheet_dom"/>
</dbReference>
<dbReference type="Pfam" id="PF01551">
    <property type="entry name" value="Peptidase_M23"/>
    <property type="match status" value="1"/>
</dbReference>
<dbReference type="PANTHER" id="PTHR21666">
    <property type="entry name" value="PEPTIDASE-RELATED"/>
    <property type="match status" value="1"/>
</dbReference>
<feature type="region of interest" description="Disordered" evidence="1">
    <location>
        <begin position="74"/>
        <end position="119"/>
    </location>
</feature>
<feature type="region of interest" description="Disordered" evidence="1">
    <location>
        <begin position="352"/>
        <end position="528"/>
    </location>
</feature>
<reference evidence="3 5" key="1">
    <citation type="submission" date="2014-03" db="EMBL/GenBank/DDBJ databases">
        <title>Complete genome sequence of the Radio-Resistant Rubrobacter radiotolerans RSPS-4.</title>
        <authorList>
            <person name="Egas C.C."/>
            <person name="Barroso C.C."/>
            <person name="Froufe H.J.C."/>
            <person name="Pacheco J.J."/>
            <person name="Albuquerque L.L."/>
            <person name="da Costa M.M.S."/>
        </authorList>
    </citation>
    <scope>NUCLEOTIDE SEQUENCE [LARGE SCALE GENOMIC DNA]</scope>
    <source>
        <strain evidence="3 5">RSPS-4</strain>
    </source>
</reference>
<dbReference type="EMBL" id="CP007514">
    <property type="protein sequence ID" value="AHY45975.1"/>
    <property type="molecule type" value="Genomic_DNA"/>
</dbReference>
<dbReference type="EMBL" id="JAWXXX010000001">
    <property type="protein sequence ID" value="MDX5893388.1"/>
    <property type="molecule type" value="Genomic_DNA"/>
</dbReference>
<feature type="region of interest" description="Disordered" evidence="1">
    <location>
        <begin position="148"/>
        <end position="168"/>
    </location>
</feature>
<accession>A0A023X1U3</accession>
<dbReference type="eggNOG" id="COG0739">
    <property type="taxonomic scope" value="Bacteria"/>
</dbReference>
<dbReference type="AlphaFoldDB" id="A0A023X1U3"/>
<dbReference type="Proteomes" id="UP001281130">
    <property type="component" value="Unassembled WGS sequence"/>
</dbReference>
<name>A0A023X1U3_RUBRA</name>
<dbReference type="CDD" id="cd12797">
    <property type="entry name" value="M23_peptidase"/>
    <property type="match status" value="1"/>
</dbReference>
<evidence type="ECO:0000313" key="4">
    <source>
        <dbReference type="EMBL" id="MDX5893388.1"/>
    </source>
</evidence>
<dbReference type="InterPro" id="IPR011055">
    <property type="entry name" value="Dup_hybrid_motif"/>
</dbReference>
<feature type="compositionally biased region" description="Gly residues" evidence="1">
    <location>
        <begin position="477"/>
        <end position="487"/>
    </location>
</feature>
<feature type="region of interest" description="Disordered" evidence="1">
    <location>
        <begin position="565"/>
        <end position="690"/>
    </location>
</feature>
<feature type="compositionally biased region" description="Low complexity" evidence="1">
    <location>
        <begin position="576"/>
        <end position="590"/>
    </location>
</feature>
<gene>
    <name evidence="3" type="ORF">RradSPS_0692</name>
    <name evidence="4" type="ORF">SIL72_05025</name>
</gene>
<feature type="compositionally biased region" description="Low complexity" evidence="1">
    <location>
        <begin position="454"/>
        <end position="465"/>
    </location>
</feature>
<feature type="domain" description="M23ase beta-sheet core" evidence="2">
    <location>
        <begin position="204"/>
        <end position="311"/>
    </location>
</feature>
<evidence type="ECO:0000313" key="5">
    <source>
        <dbReference type="Proteomes" id="UP000025229"/>
    </source>
</evidence>